<sequence length="51" mass="5475">MTAMPEEPPLIEDDVAVDHRVPDDLRPPGHFMINGPAAPACARRPATDGAR</sequence>
<comment type="caution">
    <text evidence="2">The sequence shown here is derived from an EMBL/GenBank/DDBJ whole genome shotgun (WGS) entry which is preliminary data.</text>
</comment>
<keyword evidence="3" id="KW-1185">Reference proteome</keyword>
<name>A0A7Y9JIA2_9ACTN</name>
<reference evidence="2 3" key="1">
    <citation type="submission" date="2020-07" db="EMBL/GenBank/DDBJ databases">
        <title>Sequencing the genomes of 1000 actinobacteria strains.</title>
        <authorList>
            <person name="Klenk H.-P."/>
        </authorList>
    </citation>
    <scope>NUCLEOTIDE SEQUENCE [LARGE SCALE GENOMIC DNA]</scope>
    <source>
        <strain evidence="2 3">DSM 40398</strain>
    </source>
</reference>
<gene>
    <name evidence="2" type="ORF">BJY14_005793</name>
</gene>
<evidence type="ECO:0000256" key="1">
    <source>
        <dbReference type="SAM" id="MobiDB-lite"/>
    </source>
</evidence>
<evidence type="ECO:0000313" key="3">
    <source>
        <dbReference type="Proteomes" id="UP000529783"/>
    </source>
</evidence>
<protein>
    <submittedName>
        <fullName evidence="2">Uncharacterized protein</fullName>
    </submittedName>
</protein>
<evidence type="ECO:0000313" key="2">
    <source>
        <dbReference type="EMBL" id="NYD49810.1"/>
    </source>
</evidence>
<proteinExistence type="predicted"/>
<organism evidence="2 3">
    <name type="scientific">Actinomadura luteofluorescens</name>
    <dbReference type="NCBI Taxonomy" id="46163"/>
    <lineage>
        <taxon>Bacteria</taxon>
        <taxon>Bacillati</taxon>
        <taxon>Actinomycetota</taxon>
        <taxon>Actinomycetes</taxon>
        <taxon>Streptosporangiales</taxon>
        <taxon>Thermomonosporaceae</taxon>
        <taxon>Actinomadura</taxon>
    </lineage>
</organism>
<dbReference type="EMBL" id="JACCBA010000001">
    <property type="protein sequence ID" value="NYD49810.1"/>
    <property type="molecule type" value="Genomic_DNA"/>
</dbReference>
<accession>A0A7Y9JIA2</accession>
<dbReference type="Proteomes" id="UP000529783">
    <property type="component" value="Unassembled WGS sequence"/>
</dbReference>
<feature type="region of interest" description="Disordered" evidence="1">
    <location>
        <begin position="20"/>
        <end position="51"/>
    </location>
</feature>
<dbReference type="AlphaFoldDB" id="A0A7Y9JIA2"/>